<keyword evidence="11" id="KW-1185">Reference proteome</keyword>
<dbReference type="Pfam" id="PF02687">
    <property type="entry name" value="FtsX"/>
    <property type="match status" value="1"/>
</dbReference>
<feature type="domain" description="MacB-like periplasmic core" evidence="9">
    <location>
        <begin position="21"/>
        <end position="240"/>
    </location>
</feature>
<dbReference type="PANTHER" id="PTHR30572:SF4">
    <property type="entry name" value="ABC TRANSPORTER PERMEASE YTRF"/>
    <property type="match status" value="1"/>
</dbReference>
<evidence type="ECO:0000313" key="11">
    <source>
        <dbReference type="Proteomes" id="UP000184010"/>
    </source>
</evidence>
<evidence type="ECO:0000259" key="9">
    <source>
        <dbReference type="Pfam" id="PF12704"/>
    </source>
</evidence>
<evidence type="ECO:0000256" key="4">
    <source>
        <dbReference type="ARBA" id="ARBA00022989"/>
    </source>
</evidence>
<proteinExistence type="inferred from homology"/>
<dbReference type="GO" id="GO:0005886">
    <property type="term" value="C:plasma membrane"/>
    <property type="evidence" value="ECO:0007669"/>
    <property type="project" value="UniProtKB-SubCell"/>
</dbReference>
<name>A0A1M7UYZ4_9FIRM</name>
<keyword evidence="4 7" id="KW-1133">Transmembrane helix</keyword>
<comment type="subcellular location">
    <subcellularLocation>
        <location evidence="1">Cell membrane</location>
        <topology evidence="1">Multi-pass membrane protein</topology>
    </subcellularLocation>
</comment>
<evidence type="ECO:0000256" key="6">
    <source>
        <dbReference type="ARBA" id="ARBA00038076"/>
    </source>
</evidence>
<organism evidence="10 11">
    <name type="scientific">Desulfitobacterium chlororespirans DSM 11544</name>
    <dbReference type="NCBI Taxonomy" id="1121395"/>
    <lineage>
        <taxon>Bacteria</taxon>
        <taxon>Bacillati</taxon>
        <taxon>Bacillota</taxon>
        <taxon>Clostridia</taxon>
        <taxon>Eubacteriales</taxon>
        <taxon>Desulfitobacteriaceae</taxon>
        <taxon>Desulfitobacterium</taxon>
    </lineage>
</organism>
<dbReference type="AlphaFoldDB" id="A0A1M7UYZ4"/>
<evidence type="ECO:0000256" key="5">
    <source>
        <dbReference type="ARBA" id="ARBA00023136"/>
    </source>
</evidence>
<evidence type="ECO:0000256" key="7">
    <source>
        <dbReference type="SAM" id="Phobius"/>
    </source>
</evidence>
<dbReference type="GO" id="GO:0022857">
    <property type="term" value="F:transmembrane transporter activity"/>
    <property type="evidence" value="ECO:0007669"/>
    <property type="project" value="TreeGrafter"/>
</dbReference>
<protein>
    <submittedName>
        <fullName evidence="10">Putative ABC transport system permease protein</fullName>
    </submittedName>
</protein>
<keyword evidence="3 7" id="KW-0812">Transmembrane</keyword>
<keyword evidence="5 7" id="KW-0472">Membrane</keyword>
<feature type="transmembrane region" description="Helical" evidence="7">
    <location>
        <begin position="21"/>
        <end position="42"/>
    </location>
</feature>
<evidence type="ECO:0000256" key="3">
    <source>
        <dbReference type="ARBA" id="ARBA00022692"/>
    </source>
</evidence>
<dbReference type="InterPro" id="IPR003838">
    <property type="entry name" value="ABC3_permease_C"/>
</dbReference>
<evidence type="ECO:0000313" key="10">
    <source>
        <dbReference type="EMBL" id="SHN88188.1"/>
    </source>
</evidence>
<feature type="transmembrane region" description="Helical" evidence="7">
    <location>
        <begin position="273"/>
        <end position="298"/>
    </location>
</feature>
<dbReference type="InterPro" id="IPR050250">
    <property type="entry name" value="Macrolide_Exporter_MacB"/>
</dbReference>
<dbReference type="RefSeq" id="WP_072775238.1">
    <property type="nucleotide sequence ID" value="NZ_FRDN01000023.1"/>
</dbReference>
<keyword evidence="2" id="KW-1003">Cell membrane</keyword>
<accession>A0A1M7UYZ4</accession>
<reference evidence="11" key="1">
    <citation type="submission" date="2016-12" db="EMBL/GenBank/DDBJ databases">
        <authorList>
            <person name="Varghese N."/>
            <person name="Submissions S."/>
        </authorList>
    </citation>
    <scope>NUCLEOTIDE SEQUENCE [LARGE SCALE GENOMIC DNA]</scope>
    <source>
        <strain evidence="11">DSM 11544</strain>
    </source>
</reference>
<dbReference type="EMBL" id="FRDN01000023">
    <property type="protein sequence ID" value="SHN88188.1"/>
    <property type="molecule type" value="Genomic_DNA"/>
</dbReference>
<dbReference type="Pfam" id="PF12704">
    <property type="entry name" value="MacB_PCD"/>
    <property type="match status" value="1"/>
</dbReference>
<gene>
    <name evidence="10" type="ORF">SAMN02745215_05194</name>
</gene>
<dbReference type="PANTHER" id="PTHR30572">
    <property type="entry name" value="MEMBRANE COMPONENT OF TRANSPORTER-RELATED"/>
    <property type="match status" value="1"/>
</dbReference>
<evidence type="ECO:0000256" key="1">
    <source>
        <dbReference type="ARBA" id="ARBA00004651"/>
    </source>
</evidence>
<dbReference type="InterPro" id="IPR025857">
    <property type="entry name" value="MacB_PCD"/>
</dbReference>
<evidence type="ECO:0000256" key="2">
    <source>
        <dbReference type="ARBA" id="ARBA00022475"/>
    </source>
</evidence>
<feature type="transmembrane region" description="Helical" evidence="7">
    <location>
        <begin position="318"/>
        <end position="351"/>
    </location>
</feature>
<dbReference type="STRING" id="1121395.SAMN02745215_05194"/>
<evidence type="ECO:0000259" key="8">
    <source>
        <dbReference type="Pfam" id="PF02687"/>
    </source>
</evidence>
<comment type="similarity">
    <text evidence="6">Belongs to the ABC-4 integral membrane protein family.</text>
</comment>
<sequence>MNLKECIQVAFEGIRANKMRSALTMLGIIIGVAAVITVVAIGQVGQAAIMSSLEKMGTNLFGVYLRSDEQFALTEADMMTVQDLEVIRNVATDIQYISPASSMSFSAQYERKSKQVYAYGVWPDYKHIRNIQLEKGRFLSEEDEKGSRRVAVIDSKLAEDLFGRGEALKKQITIFGTSFTVIGITQRDESLLMGGPNQRSSLYIPYSALQTMIKLDYLSYVEGSAVSKDKTDSAMNQAKKILNSRHHTEDRYQAYSLQQDVEQIDTVMTILQLVIGSVAAISLLVGGIGVMNIMLVSVTERTREIGIRKALGARYKDIMIQFLIEAVVICSIGGAIGAMLGIGGGVLAAGLAKIPPAISPLTIVIAFGFSTTIGLFFGLYPARKAAKMSPVEALRYE</sequence>
<feature type="domain" description="ABC3 transporter permease C-terminal" evidence="8">
    <location>
        <begin position="277"/>
        <end position="390"/>
    </location>
</feature>
<dbReference type="Proteomes" id="UP000184010">
    <property type="component" value="Unassembled WGS sequence"/>
</dbReference>
<feature type="transmembrane region" description="Helical" evidence="7">
    <location>
        <begin position="357"/>
        <end position="380"/>
    </location>
</feature>